<organism evidence="2 3">
    <name type="scientific">Gregarina niphandrodes</name>
    <name type="common">Septate eugregarine</name>
    <dbReference type="NCBI Taxonomy" id="110365"/>
    <lineage>
        <taxon>Eukaryota</taxon>
        <taxon>Sar</taxon>
        <taxon>Alveolata</taxon>
        <taxon>Apicomplexa</taxon>
        <taxon>Conoidasida</taxon>
        <taxon>Gregarinasina</taxon>
        <taxon>Eugregarinorida</taxon>
        <taxon>Gregarinidae</taxon>
        <taxon>Gregarina</taxon>
    </lineage>
</organism>
<dbReference type="GeneID" id="22912693"/>
<feature type="region of interest" description="Disordered" evidence="1">
    <location>
        <begin position="1"/>
        <end position="30"/>
    </location>
</feature>
<feature type="compositionally biased region" description="Polar residues" evidence="1">
    <location>
        <begin position="1"/>
        <end position="19"/>
    </location>
</feature>
<reference evidence="2" key="1">
    <citation type="submission" date="2013-12" db="EMBL/GenBank/DDBJ databases">
        <authorList>
            <person name="Omoto C.K."/>
            <person name="Sibley D."/>
            <person name="Venepally P."/>
            <person name="Hadjithomas M."/>
            <person name="Karamycheva S."/>
            <person name="Brunk B."/>
            <person name="Roos D."/>
            <person name="Caler E."/>
            <person name="Lorenzi H."/>
        </authorList>
    </citation>
    <scope>NUCLEOTIDE SEQUENCE</scope>
</reference>
<gene>
    <name evidence="2" type="ORF">GNI_073470</name>
</gene>
<proteinExistence type="predicted"/>
<dbReference type="VEuPathDB" id="CryptoDB:GNI_073470"/>
<dbReference type="InterPro" id="IPR022086">
    <property type="entry name" value="IMCp"/>
</dbReference>
<name>A0A023B717_GRENI</name>
<sequence>MMGVSSANVMSANLSSSVRGTPAGPERVQSTRKVSSTIINEQMMGPPPQDYPVREIEVPGPVQEVVTHVPRKEVIETEKRVPKYEYEYVDKIVEVPRIEYVDKVVEVPQYHEVIVERKVPQVVDVPREVIKEVKIPRINYVDKVVEVPGETIEVPRHYTVEQKVEFTRYRDTKKPVVVAQSVKPVIVEGAGVTEVDVYEYEPEVIPVDVQVVKGVQAQVQAGGVVETNHRVVSVPAAQYNTILRQLNTHLVQTETSKLPFLNDGSGRVNYLSERVVYADPQPGAQIQGLDMANMLNTHVDHASRKTLPVDPSRYPGVTSAMLAGINAGATTSMTTTGMTSGMYTSSPQQLGGYSTGGAAYGATSTSYLPEGGMARTTSYGTGTLAGGAVGAGMVGAGVYRSGNMTSSVTRTQGPTVYQQGPISTTTTAMTTNYL</sequence>
<comment type="caution">
    <text evidence="2">The sequence shown here is derived from an EMBL/GenBank/DDBJ whole genome shotgun (WGS) entry which is preliminary data.</text>
</comment>
<evidence type="ECO:0000313" key="2">
    <source>
        <dbReference type="EMBL" id="EZG66949.1"/>
    </source>
</evidence>
<evidence type="ECO:0000313" key="3">
    <source>
        <dbReference type="Proteomes" id="UP000019763"/>
    </source>
</evidence>
<dbReference type="AlphaFoldDB" id="A0A023B717"/>
<accession>A0A023B717</accession>
<protein>
    <submittedName>
        <fullName evidence="2">Inner membrane complex protein</fullName>
    </submittedName>
</protein>
<dbReference type="OrthoDB" id="448535at2759"/>
<dbReference type="Pfam" id="PF12314">
    <property type="entry name" value="IMCp"/>
    <property type="match status" value="1"/>
</dbReference>
<evidence type="ECO:0000256" key="1">
    <source>
        <dbReference type="SAM" id="MobiDB-lite"/>
    </source>
</evidence>
<dbReference type="RefSeq" id="XP_011130408.1">
    <property type="nucleotide sequence ID" value="XM_011132106.1"/>
</dbReference>
<dbReference type="EMBL" id="AFNH02000550">
    <property type="protein sequence ID" value="EZG66949.1"/>
    <property type="molecule type" value="Genomic_DNA"/>
</dbReference>
<keyword evidence="3" id="KW-1185">Reference proteome</keyword>
<dbReference type="Proteomes" id="UP000019763">
    <property type="component" value="Unassembled WGS sequence"/>
</dbReference>